<keyword evidence="7" id="KW-0539">Nucleus</keyword>
<evidence type="ECO:0000313" key="10">
    <source>
        <dbReference type="EMBL" id="KAF8408644.1"/>
    </source>
</evidence>
<dbReference type="FunFam" id="3.30.730.10:FF:000001">
    <property type="entry name" value="Ethylene-responsive transcription factor 2"/>
    <property type="match status" value="1"/>
</dbReference>
<accession>A0A834ZJL2</accession>
<name>A0A834ZJL2_TETSI</name>
<keyword evidence="2" id="KW-0936">Ethylene signaling pathway</keyword>
<comment type="similarity">
    <text evidence="8">Belongs to the AP2/ERF transcription factor family. ERF subfamily.</text>
</comment>
<comment type="caution">
    <text evidence="10">The sequence shown here is derived from an EMBL/GenBank/DDBJ whole genome shotgun (WGS) entry which is preliminary data.</text>
</comment>
<dbReference type="SMART" id="SM00380">
    <property type="entry name" value="AP2"/>
    <property type="match status" value="1"/>
</dbReference>
<evidence type="ECO:0000256" key="8">
    <source>
        <dbReference type="ARBA" id="ARBA00024343"/>
    </source>
</evidence>
<evidence type="ECO:0000256" key="5">
    <source>
        <dbReference type="ARBA" id="ARBA00023159"/>
    </source>
</evidence>
<feature type="domain" description="AP2/ERF" evidence="9">
    <location>
        <begin position="237"/>
        <end position="294"/>
    </location>
</feature>
<reference evidence="10 11" key="1">
    <citation type="submission" date="2020-04" db="EMBL/GenBank/DDBJ databases">
        <title>Plant Genome Project.</title>
        <authorList>
            <person name="Zhang R.-G."/>
        </authorList>
    </citation>
    <scope>NUCLEOTIDE SEQUENCE [LARGE SCALE GENOMIC DNA]</scope>
    <source>
        <strain evidence="10">YNK0</strain>
        <tissue evidence="10">Leaf</tissue>
    </source>
</reference>
<evidence type="ECO:0000256" key="6">
    <source>
        <dbReference type="ARBA" id="ARBA00023163"/>
    </source>
</evidence>
<keyword evidence="4" id="KW-0238">DNA-binding</keyword>
<dbReference type="GO" id="GO:0005634">
    <property type="term" value="C:nucleus"/>
    <property type="evidence" value="ECO:0007669"/>
    <property type="project" value="UniProtKB-SubCell"/>
</dbReference>
<dbReference type="OMA" id="MDLIWDA"/>
<dbReference type="GO" id="GO:0003700">
    <property type="term" value="F:DNA-binding transcription factor activity"/>
    <property type="evidence" value="ECO:0007669"/>
    <property type="project" value="InterPro"/>
</dbReference>
<proteinExistence type="inferred from homology"/>
<dbReference type="CDD" id="cd00018">
    <property type="entry name" value="AP2"/>
    <property type="match status" value="1"/>
</dbReference>
<keyword evidence="3" id="KW-0805">Transcription regulation</keyword>
<dbReference type="AlphaFoldDB" id="A0A834ZJL2"/>
<evidence type="ECO:0000259" key="9">
    <source>
        <dbReference type="PROSITE" id="PS51032"/>
    </source>
</evidence>
<protein>
    <recommendedName>
        <fullName evidence="9">AP2/ERF domain-containing protein</fullName>
    </recommendedName>
</protein>
<dbReference type="GO" id="GO:0000976">
    <property type="term" value="F:transcription cis-regulatory region binding"/>
    <property type="evidence" value="ECO:0007669"/>
    <property type="project" value="UniProtKB-ARBA"/>
</dbReference>
<dbReference type="InterPro" id="IPR036955">
    <property type="entry name" value="AP2/ERF_dom_sf"/>
</dbReference>
<evidence type="ECO:0000256" key="1">
    <source>
        <dbReference type="ARBA" id="ARBA00004123"/>
    </source>
</evidence>
<dbReference type="SUPFAM" id="SSF54171">
    <property type="entry name" value="DNA-binding domain"/>
    <property type="match status" value="1"/>
</dbReference>
<dbReference type="Gene3D" id="3.30.730.10">
    <property type="entry name" value="AP2/ERF domain"/>
    <property type="match status" value="1"/>
</dbReference>
<dbReference type="InterPro" id="IPR051758">
    <property type="entry name" value="ERF/AP2-like"/>
</dbReference>
<evidence type="ECO:0000256" key="7">
    <source>
        <dbReference type="ARBA" id="ARBA00023242"/>
    </source>
</evidence>
<dbReference type="PANTHER" id="PTHR31657:SF40">
    <property type="entry name" value="ETHYLENE-RESPONSIVE TRANSCRIPTION FACTOR ERF062"/>
    <property type="match status" value="1"/>
</dbReference>
<keyword evidence="11" id="KW-1185">Reference proteome</keyword>
<organism evidence="10 11">
    <name type="scientific">Tetracentron sinense</name>
    <name type="common">Spur-leaf</name>
    <dbReference type="NCBI Taxonomy" id="13715"/>
    <lineage>
        <taxon>Eukaryota</taxon>
        <taxon>Viridiplantae</taxon>
        <taxon>Streptophyta</taxon>
        <taxon>Embryophyta</taxon>
        <taxon>Tracheophyta</taxon>
        <taxon>Spermatophyta</taxon>
        <taxon>Magnoliopsida</taxon>
        <taxon>Trochodendrales</taxon>
        <taxon>Trochodendraceae</taxon>
        <taxon>Tetracentron</taxon>
    </lineage>
</organism>
<dbReference type="InterPro" id="IPR001471">
    <property type="entry name" value="AP2/ERF_dom"/>
</dbReference>
<evidence type="ECO:0000313" key="11">
    <source>
        <dbReference type="Proteomes" id="UP000655225"/>
    </source>
</evidence>
<dbReference type="PROSITE" id="PS51032">
    <property type="entry name" value="AP2_ERF"/>
    <property type="match status" value="1"/>
</dbReference>
<comment type="subcellular location">
    <subcellularLocation>
        <location evidence="1">Nucleus</location>
    </subcellularLocation>
</comment>
<dbReference type="InterPro" id="IPR016177">
    <property type="entry name" value="DNA-bd_dom_sf"/>
</dbReference>
<evidence type="ECO:0000256" key="2">
    <source>
        <dbReference type="ARBA" id="ARBA00022745"/>
    </source>
</evidence>
<sequence length="411" mass="46061">MRDQFPNIASYIQKELPYFLHEMTSGRRLFDDPIIWAGLAETACHDGGASSSPESSSLVDEASAATLNNNIAEFITKDLVPEYNSGPCVPLSNSVNPTSASSSVIRGIFTSVNFIESFPELTQVPQAPSSSSSSSSMASNHQNLNLFLQEPTTIDPTCIARTLGKNQRQDSMSEHHQIQLQPGLECLKINQNSINHSKSLDNYWLGTTKTQPMKFTGRQLYHHHKKSPPLMSSPVKLFRGVRQRHWGKWVAEIRLPRNRTRLWLGTFDTAEEAAFAYDTAAYKLRGEFAHLNFPDLKHQLKANSEKGSTAALLEAKLQAFYGEMPPQKKPIKPLSPLSQEKQVLENSKIKHLNQKPIRTEYHFDLESRDGSEGVEIKKTQEVLSDVDAVLLSRMPSLDMDMIWDALPVCDP</sequence>
<keyword evidence="5" id="KW-0010">Activator</keyword>
<dbReference type="Proteomes" id="UP000655225">
    <property type="component" value="Unassembled WGS sequence"/>
</dbReference>
<evidence type="ECO:0000256" key="4">
    <source>
        <dbReference type="ARBA" id="ARBA00023125"/>
    </source>
</evidence>
<dbReference type="PRINTS" id="PR00367">
    <property type="entry name" value="ETHRSPELEMNT"/>
</dbReference>
<dbReference type="PANTHER" id="PTHR31657">
    <property type="entry name" value="ETHYLENE-RESPONSIVE TRANSCRIPTION FACTOR ERF061"/>
    <property type="match status" value="1"/>
</dbReference>
<dbReference type="OrthoDB" id="777275at2759"/>
<dbReference type="GO" id="GO:0009873">
    <property type="term" value="P:ethylene-activated signaling pathway"/>
    <property type="evidence" value="ECO:0007669"/>
    <property type="project" value="UniProtKB-KW"/>
</dbReference>
<dbReference type="EMBL" id="JABCRI010000003">
    <property type="protein sequence ID" value="KAF8408644.1"/>
    <property type="molecule type" value="Genomic_DNA"/>
</dbReference>
<keyword evidence="6" id="KW-0804">Transcription</keyword>
<dbReference type="Pfam" id="PF00847">
    <property type="entry name" value="AP2"/>
    <property type="match status" value="1"/>
</dbReference>
<gene>
    <name evidence="10" type="ORF">HHK36_004708</name>
</gene>
<evidence type="ECO:0000256" key="3">
    <source>
        <dbReference type="ARBA" id="ARBA00023015"/>
    </source>
</evidence>